<sequence length="103" mass="11664">MIPVYGVVALVVRKKLVRRWWSVTLGSKKVNVVRRCLISQVTHMILARANHRLLSIKVIRRLFLRLHSQAKAGRHNVSIVLHGKLAMASRHGFKQSVGKVVAL</sequence>
<comment type="caution">
    <text evidence="1">The sequence shown here is derived from an EMBL/GenBank/DDBJ whole genome shotgun (WGS) entry which is preliminary data.</text>
</comment>
<accession>A0A5A7SKT6</accession>
<proteinExistence type="predicted"/>
<evidence type="ECO:0000313" key="2">
    <source>
        <dbReference type="Proteomes" id="UP000321393"/>
    </source>
</evidence>
<dbReference type="EMBL" id="SSTE01022979">
    <property type="protein sequence ID" value="KAA0026314.1"/>
    <property type="molecule type" value="Genomic_DNA"/>
</dbReference>
<reference evidence="1 2" key="1">
    <citation type="submission" date="2019-08" db="EMBL/GenBank/DDBJ databases">
        <title>Draft genome sequences of two oriental melons (Cucumis melo L. var makuwa).</title>
        <authorList>
            <person name="Kwon S.-Y."/>
        </authorList>
    </citation>
    <scope>NUCLEOTIDE SEQUENCE [LARGE SCALE GENOMIC DNA]</scope>
    <source>
        <strain evidence="2">cv. SW 3</strain>
        <tissue evidence="1">Leaf</tissue>
    </source>
</reference>
<protein>
    <submittedName>
        <fullName evidence="1">Uncharacterized protein</fullName>
    </submittedName>
</protein>
<dbReference type="Proteomes" id="UP000321393">
    <property type="component" value="Unassembled WGS sequence"/>
</dbReference>
<organism evidence="1 2">
    <name type="scientific">Cucumis melo var. makuwa</name>
    <name type="common">Oriental melon</name>
    <dbReference type="NCBI Taxonomy" id="1194695"/>
    <lineage>
        <taxon>Eukaryota</taxon>
        <taxon>Viridiplantae</taxon>
        <taxon>Streptophyta</taxon>
        <taxon>Embryophyta</taxon>
        <taxon>Tracheophyta</taxon>
        <taxon>Spermatophyta</taxon>
        <taxon>Magnoliopsida</taxon>
        <taxon>eudicotyledons</taxon>
        <taxon>Gunneridae</taxon>
        <taxon>Pentapetalae</taxon>
        <taxon>rosids</taxon>
        <taxon>fabids</taxon>
        <taxon>Cucurbitales</taxon>
        <taxon>Cucurbitaceae</taxon>
        <taxon>Benincaseae</taxon>
        <taxon>Cucumis</taxon>
    </lineage>
</organism>
<name>A0A5A7SKT6_CUCMM</name>
<dbReference type="AlphaFoldDB" id="A0A5A7SKT6"/>
<gene>
    <name evidence="1" type="ORF">E6C27_scaffold19G003290</name>
</gene>
<evidence type="ECO:0000313" key="1">
    <source>
        <dbReference type="EMBL" id="KAA0026314.1"/>
    </source>
</evidence>